<keyword evidence="4" id="KW-1185">Reference proteome</keyword>
<protein>
    <submittedName>
        <fullName evidence="3">Uncharacterized protein</fullName>
    </submittedName>
</protein>
<sequence length="106" mass="11668">MAGGIPSLSWIFAFTFSMVSELSKSRDPGQGRDSSGLAGVDLCRKGTRGWQKPGRLQHPQGVDPSPSAEASWRDANICQDSDTFFPEATEVCIHCIHCRLPWMNFP</sequence>
<feature type="chain" id="PRO_5043730629" evidence="2">
    <location>
        <begin position="26"/>
        <end position="106"/>
    </location>
</feature>
<evidence type="ECO:0000256" key="2">
    <source>
        <dbReference type="SAM" id="SignalP"/>
    </source>
</evidence>
<feature type="region of interest" description="Disordered" evidence="1">
    <location>
        <begin position="48"/>
        <end position="69"/>
    </location>
</feature>
<name>A0AAV5KCB2_9ROSI</name>
<keyword evidence="2" id="KW-0732">Signal</keyword>
<dbReference type="Proteomes" id="UP001054252">
    <property type="component" value="Unassembled WGS sequence"/>
</dbReference>
<accession>A0AAV5KCB2</accession>
<comment type="caution">
    <text evidence="3">The sequence shown here is derived from an EMBL/GenBank/DDBJ whole genome shotgun (WGS) entry which is preliminary data.</text>
</comment>
<proteinExistence type="predicted"/>
<dbReference type="EMBL" id="BPVZ01000059">
    <property type="protein sequence ID" value="GKV22214.1"/>
    <property type="molecule type" value="Genomic_DNA"/>
</dbReference>
<feature type="signal peptide" evidence="2">
    <location>
        <begin position="1"/>
        <end position="25"/>
    </location>
</feature>
<gene>
    <name evidence="3" type="ORF">SLEP1_g32098</name>
</gene>
<evidence type="ECO:0000313" key="4">
    <source>
        <dbReference type="Proteomes" id="UP001054252"/>
    </source>
</evidence>
<organism evidence="3 4">
    <name type="scientific">Rubroshorea leprosula</name>
    <dbReference type="NCBI Taxonomy" id="152421"/>
    <lineage>
        <taxon>Eukaryota</taxon>
        <taxon>Viridiplantae</taxon>
        <taxon>Streptophyta</taxon>
        <taxon>Embryophyta</taxon>
        <taxon>Tracheophyta</taxon>
        <taxon>Spermatophyta</taxon>
        <taxon>Magnoliopsida</taxon>
        <taxon>eudicotyledons</taxon>
        <taxon>Gunneridae</taxon>
        <taxon>Pentapetalae</taxon>
        <taxon>rosids</taxon>
        <taxon>malvids</taxon>
        <taxon>Malvales</taxon>
        <taxon>Dipterocarpaceae</taxon>
        <taxon>Rubroshorea</taxon>
    </lineage>
</organism>
<reference evidence="3 4" key="1">
    <citation type="journal article" date="2021" name="Commun. Biol.">
        <title>The genome of Shorea leprosula (Dipterocarpaceae) highlights the ecological relevance of drought in aseasonal tropical rainforests.</title>
        <authorList>
            <person name="Ng K.K.S."/>
            <person name="Kobayashi M.J."/>
            <person name="Fawcett J.A."/>
            <person name="Hatakeyama M."/>
            <person name="Paape T."/>
            <person name="Ng C.H."/>
            <person name="Ang C.C."/>
            <person name="Tnah L.H."/>
            <person name="Lee C.T."/>
            <person name="Nishiyama T."/>
            <person name="Sese J."/>
            <person name="O'Brien M.J."/>
            <person name="Copetti D."/>
            <person name="Mohd Noor M.I."/>
            <person name="Ong R.C."/>
            <person name="Putra M."/>
            <person name="Sireger I.Z."/>
            <person name="Indrioko S."/>
            <person name="Kosugi Y."/>
            <person name="Izuno A."/>
            <person name="Isagi Y."/>
            <person name="Lee S.L."/>
            <person name="Shimizu K.K."/>
        </authorList>
    </citation>
    <scope>NUCLEOTIDE SEQUENCE [LARGE SCALE GENOMIC DNA]</scope>
    <source>
        <strain evidence="3">214</strain>
    </source>
</reference>
<evidence type="ECO:0000313" key="3">
    <source>
        <dbReference type="EMBL" id="GKV22214.1"/>
    </source>
</evidence>
<evidence type="ECO:0000256" key="1">
    <source>
        <dbReference type="SAM" id="MobiDB-lite"/>
    </source>
</evidence>
<dbReference type="AlphaFoldDB" id="A0AAV5KCB2"/>